<sequence length="157" mass="17634">MPDDLLRHVIGPTPYSSLWLWLAIALSVLLVGWYAGVFLFTMPRRRLGTVPLVGAARDRMIRYRAARTVRAIGDRYRAGEMSAGAAGEAVSREVRRFLHQVTGVRAEFMQLDRIERSEISPAAPLLTNLVDIRFNPESTLDVGLVSRDAEELIRSWA</sequence>
<dbReference type="AlphaFoldDB" id="A0A544VT27"/>
<evidence type="ECO:0000256" key="1">
    <source>
        <dbReference type="SAM" id="Phobius"/>
    </source>
</evidence>
<proteinExistence type="predicted"/>
<feature type="transmembrane region" description="Helical" evidence="1">
    <location>
        <begin position="20"/>
        <end position="40"/>
    </location>
</feature>
<keyword evidence="3" id="KW-1185">Reference proteome</keyword>
<evidence type="ECO:0000313" key="3">
    <source>
        <dbReference type="Proteomes" id="UP000315759"/>
    </source>
</evidence>
<reference evidence="2 3" key="1">
    <citation type="submission" date="2018-10" db="EMBL/GenBank/DDBJ databases">
        <title>Draft genome of Mycobacterium hodleri strain B.</title>
        <authorList>
            <person name="Amande T.J."/>
            <person name="Mcgenity T.J."/>
        </authorList>
    </citation>
    <scope>NUCLEOTIDE SEQUENCE [LARGE SCALE GENOMIC DNA]</scope>
    <source>
        <strain evidence="2 3">B</strain>
    </source>
</reference>
<protein>
    <submittedName>
        <fullName evidence="2">Uncharacterized protein</fullName>
    </submittedName>
</protein>
<dbReference type="EMBL" id="VIFX01000051">
    <property type="protein sequence ID" value="TQR83137.1"/>
    <property type="molecule type" value="Genomic_DNA"/>
</dbReference>
<comment type="caution">
    <text evidence="2">The sequence shown here is derived from an EMBL/GenBank/DDBJ whole genome shotgun (WGS) entry which is preliminary data.</text>
</comment>
<gene>
    <name evidence="2" type="ORF">D8S82_28735</name>
</gene>
<evidence type="ECO:0000313" key="2">
    <source>
        <dbReference type="EMBL" id="TQR83137.1"/>
    </source>
</evidence>
<dbReference type="Proteomes" id="UP000315759">
    <property type="component" value="Unassembled WGS sequence"/>
</dbReference>
<accession>A0A544VT27</accession>
<keyword evidence="1" id="KW-1133">Transmembrane helix</keyword>
<keyword evidence="1" id="KW-0812">Transmembrane</keyword>
<name>A0A544VT27_9MYCO</name>
<organism evidence="2 3">
    <name type="scientific">Mycolicibacterium hodleri</name>
    <dbReference type="NCBI Taxonomy" id="49897"/>
    <lineage>
        <taxon>Bacteria</taxon>
        <taxon>Bacillati</taxon>
        <taxon>Actinomycetota</taxon>
        <taxon>Actinomycetes</taxon>
        <taxon>Mycobacteriales</taxon>
        <taxon>Mycobacteriaceae</taxon>
        <taxon>Mycolicibacterium</taxon>
    </lineage>
</organism>
<dbReference type="RefSeq" id="WP_142555357.1">
    <property type="nucleotide sequence ID" value="NZ_VIFX01000051.1"/>
</dbReference>
<keyword evidence="1" id="KW-0472">Membrane</keyword>